<reference evidence="1 2" key="1">
    <citation type="submission" date="2019-07" db="EMBL/GenBank/DDBJ databases">
        <title>Whole genome shotgun sequence of Nocardia ninae NBRC 108245.</title>
        <authorList>
            <person name="Hosoyama A."/>
            <person name="Uohara A."/>
            <person name="Ohji S."/>
            <person name="Ichikawa N."/>
        </authorList>
    </citation>
    <scope>NUCLEOTIDE SEQUENCE [LARGE SCALE GENOMIC DNA]</scope>
    <source>
        <strain evidence="1 2">NBRC 108245</strain>
    </source>
</reference>
<dbReference type="EMBL" id="BJXA01000009">
    <property type="protein sequence ID" value="GEM37394.1"/>
    <property type="molecule type" value="Genomic_DNA"/>
</dbReference>
<organism evidence="1 2">
    <name type="scientific">Nocardia ninae NBRC 108245</name>
    <dbReference type="NCBI Taxonomy" id="1210091"/>
    <lineage>
        <taxon>Bacteria</taxon>
        <taxon>Bacillati</taxon>
        <taxon>Actinomycetota</taxon>
        <taxon>Actinomycetes</taxon>
        <taxon>Mycobacteriales</taxon>
        <taxon>Nocardiaceae</taxon>
        <taxon>Nocardia</taxon>
    </lineage>
</organism>
<protein>
    <recommendedName>
        <fullName evidence="3">DUF3168 domain-containing protein</fullName>
    </recommendedName>
</protein>
<dbReference type="Proteomes" id="UP000321424">
    <property type="component" value="Unassembled WGS sequence"/>
</dbReference>
<keyword evidence="2" id="KW-1185">Reference proteome</keyword>
<comment type="caution">
    <text evidence="1">The sequence shown here is derived from an EMBL/GenBank/DDBJ whole genome shotgun (WGS) entry which is preliminary data.</text>
</comment>
<dbReference type="OrthoDB" id="4569718at2"/>
<gene>
    <name evidence="1" type="ORF">NN4_19130</name>
</gene>
<evidence type="ECO:0008006" key="3">
    <source>
        <dbReference type="Google" id="ProtNLM"/>
    </source>
</evidence>
<proteinExistence type="predicted"/>
<dbReference type="RefSeq" id="WP_147129537.1">
    <property type="nucleotide sequence ID" value="NZ_BJXA01000009.1"/>
</dbReference>
<accession>A0A511M9Q6</accession>
<evidence type="ECO:0000313" key="2">
    <source>
        <dbReference type="Proteomes" id="UP000321424"/>
    </source>
</evidence>
<sequence>MAFPDVELVCLSLLADLGYTCTALPDGDEWSLKFPLIAINRIGGGVDADGITDRALVAIVVVEDTRPKAWSAAGRVRQRMLAAGGTEVGGILIDSVEEAIGNTQVPDITEDNRFVDASFFLSFREQS</sequence>
<name>A0A511M9Q6_9NOCA</name>
<dbReference type="Pfam" id="PF23841">
    <property type="entry name" value="Phage_tail_terminator_2"/>
    <property type="match status" value="1"/>
</dbReference>
<dbReference type="AlphaFoldDB" id="A0A511M9Q6"/>
<dbReference type="InterPro" id="IPR057003">
    <property type="entry name" value="Phage_tail_terminator_2"/>
</dbReference>
<evidence type="ECO:0000313" key="1">
    <source>
        <dbReference type="EMBL" id="GEM37394.1"/>
    </source>
</evidence>